<dbReference type="PANTHER" id="PTHR11559">
    <property type="entry name" value="CARBOXYLESTERASE"/>
    <property type="match status" value="1"/>
</dbReference>
<name>A0A1G8KFF6_9ACTN</name>
<dbReference type="SUPFAM" id="SSF53474">
    <property type="entry name" value="alpha/beta-Hydrolases"/>
    <property type="match status" value="1"/>
</dbReference>
<dbReference type="Gene3D" id="3.40.50.1820">
    <property type="entry name" value="alpha/beta hydrolase"/>
    <property type="match status" value="1"/>
</dbReference>
<dbReference type="Pfam" id="PF00135">
    <property type="entry name" value="COesterase"/>
    <property type="match status" value="1"/>
</dbReference>
<dbReference type="EC" id="3.1.1.-" evidence="3"/>
<evidence type="ECO:0000313" key="6">
    <source>
        <dbReference type="EMBL" id="SDI42154.1"/>
    </source>
</evidence>
<sequence>MRLVTVLAGMSVVAACGSAPSPASSSLQPVAHTSSGAVAGTHIGRDLQQFNAIPYTAPPTGTLRWQPPQPVQAWKGVKDGTRTAPRCPQNANPADSNPASAAEDCLYLNVTAPRAVPAGRRLPVMVWLHGGGFTQGAGGDYDAQRLADAGVIVVTVNYRLGIFGFLGHPRLAGSGAFGLLDQQAALRWVRHNAAAFGGDPHNITLFGESAGAFSTCAQLTSPTAAGLFDKAIIQSGHCSMSQMGIDPAGSDAVWPSRLSSEQIAAAAAKQIGCTDAAQTMACLRRAPVPALLAAQQKIPATWAPSHGSDTLPLDPRRAVAEGRVHPVPLMAGTTAHEVRYFVAMYFDGPGQPLSQQTYQQFLRTAFGKDARRVEAMYPVSAHGSPSLAWAAIATDRGWTCPTRAGNRLLARKTPVYQYEFADDTAPRPAGFPVPAAFPLGAYHGGELPYLFDGPGAATDQPLSTSQRRLADQMIAYWTRFAATGNPNDPSLPLWKPLTSKSANQVRSLSSARSNGDGSTEHHCRFWDTRK</sequence>
<dbReference type="InterPro" id="IPR050309">
    <property type="entry name" value="Type-B_Carboxylest/Lipase"/>
</dbReference>
<dbReference type="Proteomes" id="UP000198923">
    <property type="component" value="Unassembled WGS sequence"/>
</dbReference>
<reference evidence="6 7" key="1">
    <citation type="submission" date="2016-10" db="EMBL/GenBank/DDBJ databases">
        <authorList>
            <person name="de Groot N.N."/>
        </authorList>
    </citation>
    <scope>NUCLEOTIDE SEQUENCE [LARGE SCALE GENOMIC DNA]</scope>
    <source>
        <strain evidence="6 7">CPCC 201354</strain>
    </source>
</reference>
<evidence type="ECO:0000256" key="2">
    <source>
        <dbReference type="ARBA" id="ARBA00022801"/>
    </source>
</evidence>
<evidence type="ECO:0000313" key="7">
    <source>
        <dbReference type="Proteomes" id="UP000198923"/>
    </source>
</evidence>
<dbReference type="InterPro" id="IPR002018">
    <property type="entry name" value="CarbesteraseB"/>
</dbReference>
<proteinExistence type="inferred from homology"/>
<comment type="similarity">
    <text evidence="1 3">Belongs to the type-B carboxylesterase/lipase family.</text>
</comment>
<evidence type="ECO:0000259" key="5">
    <source>
        <dbReference type="Pfam" id="PF00135"/>
    </source>
</evidence>
<feature type="compositionally biased region" description="Basic and acidic residues" evidence="4">
    <location>
        <begin position="518"/>
        <end position="530"/>
    </location>
</feature>
<evidence type="ECO:0000256" key="3">
    <source>
        <dbReference type="RuleBase" id="RU361235"/>
    </source>
</evidence>
<gene>
    <name evidence="6" type="ORF">SAMN05421505_15020</name>
</gene>
<protein>
    <recommendedName>
        <fullName evidence="3">Carboxylic ester hydrolase</fullName>
        <ecNumber evidence="3">3.1.1.-</ecNumber>
    </recommendedName>
</protein>
<evidence type="ECO:0000256" key="1">
    <source>
        <dbReference type="ARBA" id="ARBA00005964"/>
    </source>
</evidence>
<evidence type="ECO:0000256" key="4">
    <source>
        <dbReference type="SAM" id="MobiDB-lite"/>
    </source>
</evidence>
<feature type="domain" description="Carboxylesterase type B" evidence="5">
    <location>
        <begin position="28"/>
        <end position="526"/>
    </location>
</feature>
<dbReference type="InterPro" id="IPR019826">
    <property type="entry name" value="Carboxylesterase_B_AS"/>
</dbReference>
<organism evidence="6 7">
    <name type="scientific">Sinosporangium album</name>
    <dbReference type="NCBI Taxonomy" id="504805"/>
    <lineage>
        <taxon>Bacteria</taxon>
        <taxon>Bacillati</taxon>
        <taxon>Actinomycetota</taxon>
        <taxon>Actinomycetes</taxon>
        <taxon>Streptosporangiales</taxon>
        <taxon>Streptosporangiaceae</taxon>
        <taxon>Sinosporangium</taxon>
    </lineage>
</organism>
<dbReference type="GO" id="GO:0016787">
    <property type="term" value="F:hydrolase activity"/>
    <property type="evidence" value="ECO:0007669"/>
    <property type="project" value="UniProtKB-KW"/>
</dbReference>
<dbReference type="STRING" id="504805.SAMN05421505_15020"/>
<dbReference type="PROSITE" id="PS51257">
    <property type="entry name" value="PROKAR_LIPOPROTEIN"/>
    <property type="match status" value="1"/>
</dbReference>
<feature type="region of interest" description="Disordered" evidence="4">
    <location>
        <begin position="504"/>
        <end position="530"/>
    </location>
</feature>
<dbReference type="EMBL" id="FNCN01000050">
    <property type="protein sequence ID" value="SDI42154.1"/>
    <property type="molecule type" value="Genomic_DNA"/>
</dbReference>
<keyword evidence="2 3" id="KW-0378">Hydrolase</keyword>
<dbReference type="InterPro" id="IPR029058">
    <property type="entry name" value="AB_hydrolase_fold"/>
</dbReference>
<keyword evidence="7" id="KW-1185">Reference proteome</keyword>
<dbReference type="PROSITE" id="PS00122">
    <property type="entry name" value="CARBOXYLESTERASE_B_1"/>
    <property type="match status" value="1"/>
</dbReference>
<accession>A0A1G8KFF6</accession>
<dbReference type="AlphaFoldDB" id="A0A1G8KFF6"/>
<feature type="compositionally biased region" description="Polar residues" evidence="4">
    <location>
        <begin position="504"/>
        <end position="517"/>
    </location>
</feature>